<reference evidence="5" key="1">
    <citation type="submission" date="2018-06" db="EMBL/GenBank/DDBJ databases">
        <authorList>
            <person name="Zhirakovskaya E."/>
        </authorList>
    </citation>
    <scope>NUCLEOTIDE SEQUENCE</scope>
</reference>
<dbReference type="InterPro" id="IPR039420">
    <property type="entry name" value="WalR-like"/>
</dbReference>
<dbReference type="PANTHER" id="PTHR43214">
    <property type="entry name" value="TWO-COMPONENT RESPONSE REGULATOR"/>
    <property type="match status" value="1"/>
</dbReference>
<dbReference type="GO" id="GO:0000160">
    <property type="term" value="P:phosphorelay signal transduction system"/>
    <property type="evidence" value="ECO:0007669"/>
    <property type="project" value="InterPro"/>
</dbReference>
<dbReference type="GO" id="GO:0006355">
    <property type="term" value="P:regulation of DNA-templated transcription"/>
    <property type="evidence" value="ECO:0007669"/>
    <property type="project" value="InterPro"/>
</dbReference>
<dbReference type="EMBL" id="UOGE01000112">
    <property type="protein sequence ID" value="VAX25900.1"/>
    <property type="molecule type" value="Genomic_DNA"/>
</dbReference>
<dbReference type="PROSITE" id="PS50110">
    <property type="entry name" value="RESPONSE_REGULATORY"/>
    <property type="match status" value="1"/>
</dbReference>
<keyword evidence="1" id="KW-0597">Phosphoprotein</keyword>
<feature type="domain" description="HTH luxR-type" evidence="3">
    <location>
        <begin position="147"/>
        <end position="212"/>
    </location>
</feature>
<sequence>MSFKVVVADDHNIFRQGLVRIIESSPDFEIVAEASDGGEAIRLILELRPDIAVLDISMPEKNGLEVSREIMKRGHETSLVILTMYKDEDFLQEAMDLGVKGYVLKSNTAEELLTAMKYASKGESYISPLLSDVLVKRREKIKQVKNDNPSIKTLTPTEKTILHNISQNKTSKQIGEEMFISVRTVQKHRANICSKLNLSGWNALLSFAIKNRSGLD</sequence>
<organism evidence="5">
    <name type="scientific">hydrothermal vent metagenome</name>
    <dbReference type="NCBI Taxonomy" id="652676"/>
    <lineage>
        <taxon>unclassified sequences</taxon>
        <taxon>metagenomes</taxon>
        <taxon>ecological metagenomes</taxon>
    </lineage>
</organism>
<evidence type="ECO:0000313" key="5">
    <source>
        <dbReference type="EMBL" id="VAX25900.1"/>
    </source>
</evidence>
<evidence type="ECO:0000256" key="2">
    <source>
        <dbReference type="ARBA" id="ARBA00023125"/>
    </source>
</evidence>
<dbReference type="InterPro" id="IPR000792">
    <property type="entry name" value="Tscrpt_reg_LuxR_C"/>
</dbReference>
<evidence type="ECO:0000259" key="3">
    <source>
        <dbReference type="PROSITE" id="PS50043"/>
    </source>
</evidence>
<dbReference type="SUPFAM" id="SSF46894">
    <property type="entry name" value="C-terminal effector domain of the bipartite response regulators"/>
    <property type="match status" value="1"/>
</dbReference>
<dbReference type="InterPro" id="IPR001789">
    <property type="entry name" value="Sig_transdc_resp-reg_receiver"/>
</dbReference>
<keyword evidence="2 5" id="KW-0238">DNA-binding</keyword>
<gene>
    <name evidence="5" type="ORF">MNBD_NITROSPINAE02-434</name>
</gene>
<dbReference type="Pfam" id="PF00196">
    <property type="entry name" value="GerE"/>
    <property type="match status" value="1"/>
</dbReference>
<accession>A0A3B1CTB5</accession>
<dbReference type="SUPFAM" id="SSF52172">
    <property type="entry name" value="CheY-like"/>
    <property type="match status" value="1"/>
</dbReference>
<dbReference type="InterPro" id="IPR016032">
    <property type="entry name" value="Sig_transdc_resp-reg_C-effctor"/>
</dbReference>
<dbReference type="CDD" id="cd17535">
    <property type="entry name" value="REC_NarL-like"/>
    <property type="match status" value="1"/>
</dbReference>
<protein>
    <submittedName>
        <fullName evidence="5">DNA-binding response regulator, LuxR family</fullName>
    </submittedName>
</protein>
<dbReference type="AlphaFoldDB" id="A0A3B1CTB5"/>
<feature type="domain" description="Response regulatory" evidence="4">
    <location>
        <begin position="4"/>
        <end position="120"/>
    </location>
</feature>
<evidence type="ECO:0000256" key="1">
    <source>
        <dbReference type="ARBA" id="ARBA00022553"/>
    </source>
</evidence>
<dbReference type="SMART" id="SM00421">
    <property type="entry name" value="HTH_LUXR"/>
    <property type="match status" value="1"/>
</dbReference>
<evidence type="ECO:0000259" key="4">
    <source>
        <dbReference type="PROSITE" id="PS50110"/>
    </source>
</evidence>
<proteinExistence type="predicted"/>
<dbReference type="InterPro" id="IPR011006">
    <property type="entry name" value="CheY-like_superfamily"/>
</dbReference>
<dbReference type="Pfam" id="PF00072">
    <property type="entry name" value="Response_reg"/>
    <property type="match status" value="1"/>
</dbReference>
<dbReference type="CDD" id="cd06170">
    <property type="entry name" value="LuxR_C_like"/>
    <property type="match status" value="1"/>
</dbReference>
<dbReference type="PANTHER" id="PTHR43214:SF43">
    <property type="entry name" value="TWO-COMPONENT RESPONSE REGULATOR"/>
    <property type="match status" value="1"/>
</dbReference>
<dbReference type="PROSITE" id="PS50043">
    <property type="entry name" value="HTH_LUXR_2"/>
    <property type="match status" value="1"/>
</dbReference>
<dbReference type="SMART" id="SM00448">
    <property type="entry name" value="REC"/>
    <property type="match status" value="1"/>
</dbReference>
<dbReference type="GO" id="GO:0003677">
    <property type="term" value="F:DNA binding"/>
    <property type="evidence" value="ECO:0007669"/>
    <property type="project" value="UniProtKB-KW"/>
</dbReference>
<name>A0A3B1CTB5_9ZZZZ</name>
<dbReference type="Gene3D" id="3.40.50.2300">
    <property type="match status" value="1"/>
</dbReference>
<dbReference type="InterPro" id="IPR058245">
    <property type="entry name" value="NreC/VraR/RcsB-like_REC"/>
</dbReference>
<dbReference type="PRINTS" id="PR00038">
    <property type="entry name" value="HTHLUXR"/>
</dbReference>